<proteinExistence type="predicted"/>
<name>A0A8T4L9I6_9ARCH</name>
<evidence type="ECO:0000313" key="3">
    <source>
        <dbReference type="Proteomes" id="UP000675968"/>
    </source>
</evidence>
<sequence>MNKALILSLLLICGSVFGATVSERSFAESGQDGFSLDAARMSECMDYQFSIDQNHLIPGNYPILLINADFAPTASQDANVVVTINEDENGIVIPTSGFKNGWYHLDLNAQTAKPDNFVSICAQTSDSTTSIVIKDSSLFGVYKKPVFNENDFVKTLVDYSPLVGDEFSITISLHNSGSEPVDINVFYKKPYVPYDSILYVKGQTQYVGTIQPNETVTFSYIGKSTRSGMVTIPAAVVTYTTIFGEETTLVSNYPLIMIGDPEITIKGFVFNKSSEKNIFPLQDVALQLVIQNDGLNDLFNVGVALDENADLLFDPGTTRVIPLLKAGESKTIQLRVSAKTVGRYEIGCKLTYQDSNMRQAECAPTSLRVEEQPLQTELVAGVVLVFTAVLVFLYYHFRKV</sequence>
<dbReference type="AlphaFoldDB" id="A0A8T4L9I6"/>
<evidence type="ECO:0000256" key="1">
    <source>
        <dbReference type="SAM" id="Phobius"/>
    </source>
</evidence>
<keyword evidence="1" id="KW-1133">Transmembrane helix</keyword>
<reference evidence="2" key="2">
    <citation type="submission" date="2021-05" db="EMBL/GenBank/DDBJ databases">
        <title>Protein family content uncovers lineage relationships and bacterial pathway maintenance mechanisms in DPANN archaea.</title>
        <authorList>
            <person name="Castelle C.J."/>
            <person name="Meheust R."/>
            <person name="Jaffe A.L."/>
            <person name="Seitz K."/>
            <person name="Gong X."/>
            <person name="Baker B.J."/>
            <person name="Banfield J.F."/>
        </authorList>
    </citation>
    <scope>NUCLEOTIDE SEQUENCE</scope>
    <source>
        <strain evidence="2">RIFCSPLOWO2_01_FULL_AR10_48_17</strain>
    </source>
</reference>
<organism evidence="2 3">
    <name type="scientific">Candidatus Iainarchaeum sp</name>
    <dbReference type="NCBI Taxonomy" id="3101447"/>
    <lineage>
        <taxon>Archaea</taxon>
        <taxon>Candidatus Iainarchaeota</taxon>
        <taxon>Candidatus Iainarchaeia</taxon>
        <taxon>Candidatus Iainarchaeales</taxon>
        <taxon>Candidatus Iainarchaeaceae</taxon>
        <taxon>Candidatus Iainarchaeum</taxon>
    </lineage>
</organism>
<reference evidence="2" key="1">
    <citation type="submission" date="2021-03" db="EMBL/GenBank/DDBJ databases">
        <authorList>
            <person name="Jaffe A."/>
        </authorList>
    </citation>
    <scope>NUCLEOTIDE SEQUENCE</scope>
    <source>
        <strain evidence="2">RIFCSPLOWO2_01_FULL_AR10_48_17</strain>
    </source>
</reference>
<gene>
    <name evidence="2" type="ORF">J4215_06530</name>
</gene>
<comment type="caution">
    <text evidence="2">The sequence shown here is derived from an EMBL/GenBank/DDBJ whole genome shotgun (WGS) entry which is preliminary data.</text>
</comment>
<evidence type="ECO:0000313" key="2">
    <source>
        <dbReference type="EMBL" id="MBS3062209.1"/>
    </source>
</evidence>
<keyword evidence="1" id="KW-0472">Membrane</keyword>
<feature type="transmembrane region" description="Helical" evidence="1">
    <location>
        <begin position="378"/>
        <end position="397"/>
    </location>
</feature>
<dbReference type="EMBL" id="JAGVWC010000014">
    <property type="protein sequence ID" value="MBS3062209.1"/>
    <property type="molecule type" value="Genomic_DNA"/>
</dbReference>
<accession>A0A8T4L9I6</accession>
<protein>
    <recommendedName>
        <fullName evidence="4">CARDB domain-containing protein</fullName>
    </recommendedName>
</protein>
<keyword evidence="1" id="KW-0812">Transmembrane</keyword>
<dbReference type="Proteomes" id="UP000675968">
    <property type="component" value="Unassembled WGS sequence"/>
</dbReference>
<evidence type="ECO:0008006" key="4">
    <source>
        <dbReference type="Google" id="ProtNLM"/>
    </source>
</evidence>